<accession>A0A381ST46</accession>
<dbReference type="AlphaFoldDB" id="A0A381ST46"/>
<evidence type="ECO:0000259" key="2">
    <source>
        <dbReference type="Pfam" id="PF04909"/>
    </source>
</evidence>
<dbReference type="GO" id="GO:0016787">
    <property type="term" value="F:hydrolase activity"/>
    <property type="evidence" value="ECO:0007669"/>
    <property type="project" value="InterPro"/>
</dbReference>
<evidence type="ECO:0000313" key="3">
    <source>
        <dbReference type="EMBL" id="SVA06659.1"/>
    </source>
</evidence>
<proteinExistence type="inferred from homology"/>
<feature type="domain" description="Amidohydrolase-related" evidence="2">
    <location>
        <begin position="4"/>
        <end position="251"/>
    </location>
</feature>
<dbReference type="InterPro" id="IPR052350">
    <property type="entry name" value="Metallo-dep_Lactonases"/>
</dbReference>
<reference evidence="3" key="1">
    <citation type="submission" date="2018-05" db="EMBL/GenBank/DDBJ databases">
        <authorList>
            <person name="Lanie J.A."/>
            <person name="Ng W.-L."/>
            <person name="Kazmierczak K.M."/>
            <person name="Andrzejewski T.M."/>
            <person name="Davidsen T.M."/>
            <person name="Wayne K.J."/>
            <person name="Tettelin H."/>
            <person name="Glass J.I."/>
            <person name="Rusch D."/>
            <person name="Podicherti R."/>
            <person name="Tsui H.-C.T."/>
            <person name="Winkler M.E."/>
        </authorList>
    </citation>
    <scope>NUCLEOTIDE SEQUENCE</scope>
</reference>
<protein>
    <recommendedName>
        <fullName evidence="2">Amidohydrolase-related domain-containing protein</fullName>
    </recommendedName>
</protein>
<dbReference type="InterPro" id="IPR032466">
    <property type="entry name" value="Metal_Hydrolase"/>
</dbReference>
<dbReference type="Pfam" id="PF04909">
    <property type="entry name" value="Amidohydro_2"/>
    <property type="match status" value="1"/>
</dbReference>
<organism evidence="3">
    <name type="scientific">marine metagenome</name>
    <dbReference type="NCBI Taxonomy" id="408172"/>
    <lineage>
        <taxon>unclassified sequences</taxon>
        <taxon>metagenomes</taxon>
        <taxon>ecological metagenomes</taxon>
    </lineage>
</organism>
<sequence>MGVLKRDFLPKDLAPILKENGVDGCIAVQADQSETETEFLLSCAASNPFIKGVIGWVDLTASNVEERLEHYASNHLFKGVRHIVQAENDDYLLRKDVQNGIGKLTKHNLTFDLLVYPRQLPSTISLVEKFPNQRFILDHIAKPNISEPISDTWLSNIIHLSKNQNVSCKLSGMVTETNNYTFMDNDFTPFINAVFHSFGSKRILFGSDWPVCLIASNYNKVLTIVNDYLYKHSTKIKDNVLGQNAIKIYNL</sequence>
<name>A0A381ST46_9ZZZZ</name>
<dbReference type="InterPro" id="IPR006680">
    <property type="entry name" value="Amidohydro-rel"/>
</dbReference>
<dbReference type="EMBL" id="UINC01003477">
    <property type="protein sequence ID" value="SVA06659.1"/>
    <property type="molecule type" value="Genomic_DNA"/>
</dbReference>
<dbReference type="PANTHER" id="PTHR43569:SF2">
    <property type="entry name" value="AMIDOHYDROLASE-RELATED DOMAIN-CONTAINING PROTEIN"/>
    <property type="match status" value="1"/>
</dbReference>
<dbReference type="PANTHER" id="PTHR43569">
    <property type="entry name" value="AMIDOHYDROLASE"/>
    <property type="match status" value="1"/>
</dbReference>
<evidence type="ECO:0000256" key="1">
    <source>
        <dbReference type="ARBA" id="ARBA00038310"/>
    </source>
</evidence>
<dbReference type="SUPFAM" id="SSF51556">
    <property type="entry name" value="Metallo-dependent hydrolases"/>
    <property type="match status" value="1"/>
</dbReference>
<gene>
    <name evidence="3" type="ORF">METZ01_LOCUS59513</name>
</gene>
<dbReference type="Gene3D" id="3.20.20.140">
    <property type="entry name" value="Metal-dependent hydrolases"/>
    <property type="match status" value="1"/>
</dbReference>
<comment type="similarity">
    <text evidence="1">Belongs to the metallo-dependent hydrolases superfamily.</text>
</comment>